<feature type="transmembrane region" description="Helical" evidence="1">
    <location>
        <begin position="156"/>
        <end position="176"/>
    </location>
</feature>
<feature type="transmembrane region" description="Helical" evidence="1">
    <location>
        <begin position="21"/>
        <end position="39"/>
    </location>
</feature>
<dbReference type="Proteomes" id="UP000249495">
    <property type="component" value="Chromosome 1"/>
</dbReference>
<feature type="transmembrane region" description="Helical" evidence="1">
    <location>
        <begin position="94"/>
        <end position="117"/>
    </location>
</feature>
<accession>A0A2X3VIM8</accession>
<protein>
    <submittedName>
        <fullName evidence="2">ABC transporter</fullName>
    </submittedName>
</protein>
<keyword evidence="3" id="KW-1185">Reference proteome</keyword>
<dbReference type="EMBL" id="LS483343">
    <property type="protein sequence ID" value="SQF39398.1"/>
    <property type="molecule type" value="Genomic_DNA"/>
</dbReference>
<dbReference type="STRING" id="1123303.GCA_000372425_01800"/>
<evidence type="ECO:0000256" key="1">
    <source>
        <dbReference type="SAM" id="Phobius"/>
    </source>
</evidence>
<dbReference type="AlphaFoldDB" id="A0A2X3VIM8"/>
<keyword evidence="1" id="KW-1133">Transmembrane helix</keyword>
<feature type="transmembrane region" description="Helical" evidence="1">
    <location>
        <begin position="204"/>
        <end position="227"/>
    </location>
</feature>
<feature type="transmembrane region" description="Helical" evidence="1">
    <location>
        <begin position="51"/>
        <end position="73"/>
    </location>
</feature>
<dbReference type="RefSeq" id="WP_018031104.1">
    <property type="nucleotide sequence ID" value="NZ_CAMCCF010000007.1"/>
</dbReference>
<dbReference type="OrthoDB" id="2136245at2"/>
<keyword evidence="1" id="KW-0472">Membrane</keyword>
<name>A0A2X3VIM8_9STRE</name>
<evidence type="ECO:0000313" key="3">
    <source>
        <dbReference type="Proteomes" id="UP000249495"/>
    </source>
</evidence>
<reference evidence="2 3" key="1">
    <citation type="submission" date="2018-06" db="EMBL/GenBank/DDBJ databases">
        <authorList>
            <consortium name="Pathogen Informatics"/>
            <person name="Doyle S."/>
        </authorList>
    </citation>
    <scope>NUCLEOTIDE SEQUENCE [LARGE SCALE GENOMIC DNA]</scope>
    <source>
        <strain evidence="2 3">NCTC12278</strain>
    </source>
</reference>
<proteinExistence type="predicted"/>
<feature type="transmembrane region" description="Helical" evidence="1">
    <location>
        <begin position="129"/>
        <end position="149"/>
    </location>
</feature>
<evidence type="ECO:0000313" key="2">
    <source>
        <dbReference type="EMBL" id="SQF39398.1"/>
    </source>
</evidence>
<gene>
    <name evidence="2" type="ORF">NCTC12278_00316</name>
</gene>
<keyword evidence="1" id="KW-0812">Transmembrane</keyword>
<sequence>MFKRFTALIWLRREIIWANKQIVIQILMPILMVALYQFMYKDLPIGDKNEMILFLVLPMVYGFVGFIVALIISEENEKHNLRSLQLSGVGTPEYLLANLVYPFFIQLLYIVALPIYLQQSFSKLGGQYIIVNIVTSLVTLLIYLLLGILSNTQSKASIASLPIMLGISFLPLFAIIEKSLEKWIALTFMGAFIKYSKQLADFPLFSQASLILLLWLVLLLLLIVWALKRIRLQK</sequence>
<dbReference type="KEGG" id="sfer:NCTC12278_00316"/>
<organism evidence="2 3">
    <name type="scientific">Streptococcus ferus</name>
    <dbReference type="NCBI Taxonomy" id="1345"/>
    <lineage>
        <taxon>Bacteria</taxon>
        <taxon>Bacillati</taxon>
        <taxon>Bacillota</taxon>
        <taxon>Bacilli</taxon>
        <taxon>Lactobacillales</taxon>
        <taxon>Streptococcaceae</taxon>
        <taxon>Streptococcus</taxon>
    </lineage>
</organism>